<evidence type="ECO:0000313" key="1">
    <source>
        <dbReference type="EMBL" id="GCC34763.1"/>
    </source>
</evidence>
<dbReference type="AlphaFoldDB" id="A0A401SWK9"/>
<sequence length="67" mass="7221">MRGRRSLAPAAPAPAPARARARCPRARSCGVRLFHLHGRGDVIAADVTPRRPALCCNLSSHVSLWPL</sequence>
<reference evidence="1 2" key="1">
    <citation type="journal article" date="2018" name="Nat. Ecol. Evol.">
        <title>Shark genomes provide insights into elasmobranch evolution and the origin of vertebrates.</title>
        <authorList>
            <person name="Hara Y"/>
            <person name="Yamaguchi K"/>
            <person name="Onimaru K"/>
            <person name="Kadota M"/>
            <person name="Koyanagi M"/>
            <person name="Keeley SD"/>
            <person name="Tatsumi K"/>
            <person name="Tanaka K"/>
            <person name="Motone F"/>
            <person name="Kageyama Y"/>
            <person name="Nozu R"/>
            <person name="Adachi N"/>
            <person name="Nishimura O"/>
            <person name="Nakagawa R"/>
            <person name="Tanegashima C"/>
            <person name="Kiyatake I"/>
            <person name="Matsumoto R"/>
            <person name="Murakumo K"/>
            <person name="Nishida K"/>
            <person name="Terakita A"/>
            <person name="Kuratani S"/>
            <person name="Sato K"/>
            <person name="Hyodo S Kuraku.S."/>
        </authorList>
    </citation>
    <scope>NUCLEOTIDE SEQUENCE [LARGE SCALE GENOMIC DNA]</scope>
</reference>
<evidence type="ECO:0000313" key="2">
    <source>
        <dbReference type="Proteomes" id="UP000287033"/>
    </source>
</evidence>
<proteinExistence type="predicted"/>
<dbReference type="Proteomes" id="UP000287033">
    <property type="component" value="Unassembled WGS sequence"/>
</dbReference>
<keyword evidence="2" id="KW-1185">Reference proteome</keyword>
<gene>
    <name evidence="1" type="ORF">chiPu_0013239</name>
</gene>
<accession>A0A401SWK9</accession>
<comment type="caution">
    <text evidence="1">The sequence shown here is derived from an EMBL/GenBank/DDBJ whole genome shotgun (WGS) entry which is preliminary data.</text>
</comment>
<dbReference type="EMBL" id="BEZZ01000630">
    <property type="protein sequence ID" value="GCC34763.1"/>
    <property type="molecule type" value="Genomic_DNA"/>
</dbReference>
<protein>
    <submittedName>
        <fullName evidence="1">Uncharacterized protein</fullName>
    </submittedName>
</protein>
<organism evidence="1 2">
    <name type="scientific">Chiloscyllium punctatum</name>
    <name type="common">Brownbanded bambooshark</name>
    <name type="synonym">Hemiscyllium punctatum</name>
    <dbReference type="NCBI Taxonomy" id="137246"/>
    <lineage>
        <taxon>Eukaryota</taxon>
        <taxon>Metazoa</taxon>
        <taxon>Chordata</taxon>
        <taxon>Craniata</taxon>
        <taxon>Vertebrata</taxon>
        <taxon>Chondrichthyes</taxon>
        <taxon>Elasmobranchii</taxon>
        <taxon>Galeomorphii</taxon>
        <taxon>Galeoidea</taxon>
        <taxon>Orectolobiformes</taxon>
        <taxon>Hemiscylliidae</taxon>
        <taxon>Chiloscyllium</taxon>
    </lineage>
</organism>
<name>A0A401SWK9_CHIPU</name>